<evidence type="ECO:0000313" key="1">
    <source>
        <dbReference type="EMBL" id="MDO3398204.1"/>
    </source>
</evidence>
<protein>
    <submittedName>
        <fullName evidence="1">Uncharacterized protein</fullName>
    </submittedName>
</protein>
<comment type="caution">
    <text evidence="1">The sequence shown here is derived from an EMBL/GenBank/DDBJ whole genome shotgun (WGS) entry which is preliminary data.</text>
</comment>
<sequence>HSDGNEAYYFPAGGEVMKVPSGASGPTTHNFDFSTATFEVTNPSADSTVPQVTSFTMTSPTTLTPGDTVDMDYEVTDDSGVVTRLVFNYTDPVG</sequence>
<dbReference type="RefSeq" id="WP_302710428.1">
    <property type="nucleotide sequence ID" value="NZ_JAULSC010000193.1"/>
</dbReference>
<dbReference type="EMBL" id="JAULSC010000193">
    <property type="protein sequence ID" value="MDO3398204.1"/>
    <property type="molecule type" value="Genomic_DNA"/>
</dbReference>
<gene>
    <name evidence="1" type="ORF">QWJ41_21010</name>
</gene>
<dbReference type="Proteomes" id="UP001168363">
    <property type="component" value="Unassembled WGS sequence"/>
</dbReference>
<feature type="non-terminal residue" evidence="1">
    <location>
        <position position="1"/>
    </location>
</feature>
<feature type="non-terminal residue" evidence="1">
    <location>
        <position position="94"/>
    </location>
</feature>
<reference evidence="1" key="1">
    <citation type="submission" date="2023-06" db="EMBL/GenBank/DDBJ databases">
        <title>Genome sequence of Nocardioides sp. SOB44.</title>
        <authorList>
            <person name="Zhang G."/>
        </authorList>
    </citation>
    <scope>NUCLEOTIDE SEQUENCE</scope>
    <source>
        <strain evidence="1">SOB44</strain>
    </source>
</reference>
<evidence type="ECO:0000313" key="2">
    <source>
        <dbReference type="Proteomes" id="UP001168363"/>
    </source>
</evidence>
<organism evidence="1 2">
    <name type="scientific">Nocardioides cremeus</name>
    <dbReference type="NCBI Taxonomy" id="3058044"/>
    <lineage>
        <taxon>Bacteria</taxon>
        <taxon>Bacillati</taxon>
        <taxon>Actinomycetota</taxon>
        <taxon>Actinomycetes</taxon>
        <taxon>Propionibacteriales</taxon>
        <taxon>Nocardioidaceae</taxon>
        <taxon>Nocardioides</taxon>
    </lineage>
</organism>
<name>A0ABT8TXW7_9ACTN</name>
<keyword evidence="2" id="KW-1185">Reference proteome</keyword>
<accession>A0ABT8TXW7</accession>
<proteinExistence type="predicted"/>